<evidence type="ECO:0000313" key="2">
    <source>
        <dbReference type="EMBL" id="GGZ28300.1"/>
    </source>
</evidence>
<dbReference type="Pfam" id="PF04168">
    <property type="entry name" value="Alpha-E"/>
    <property type="match status" value="1"/>
</dbReference>
<dbReference type="PANTHER" id="PTHR34595">
    <property type="entry name" value="BLR5612 PROTEIN"/>
    <property type="match status" value="1"/>
</dbReference>
<feature type="domain" description="DUF403" evidence="1">
    <location>
        <begin position="1"/>
        <end position="309"/>
    </location>
</feature>
<dbReference type="Proteomes" id="UP000662572">
    <property type="component" value="Unassembled WGS sequence"/>
</dbReference>
<keyword evidence="3" id="KW-1185">Reference proteome</keyword>
<dbReference type="InterPro" id="IPR007296">
    <property type="entry name" value="DUF403"/>
</dbReference>
<protein>
    <recommendedName>
        <fullName evidence="1">DUF403 domain-containing protein</fullName>
    </recommendedName>
</protein>
<comment type="caution">
    <text evidence="2">The sequence shown here is derived from an EMBL/GenBank/DDBJ whole genome shotgun (WGS) entry which is preliminary data.</text>
</comment>
<dbReference type="EMBL" id="BMZB01000001">
    <property type="protein sequence ID" value="GGZ28300.1"/>
    <property type="molecule type" value="Genomic_DNA"/>
</dbReference>
<organism evidence="2 3">
    <name type="scientific">Asticcacaulis endophyticus</name>
    <dbReference type="NCBI Taxonomy" id="1395890"/>
    <lineage>
        <taxon>Bacteria</taxon>
        <taxon>Pseudomonadati</taxon>
        <taxon>Pseudomonadota</taxon>
        <taxon>Alphaproteobacteria</taxon>
        <taxon>Caulobacterales</taxon>
        <taxon>Caulobacteraceae</taxon>
        <taxon>Asticcacaulis</taxon>
    </lineage>
</organism>
<name>A0A918PZM7_9CAUL</name>
<dbReference type="PANTHER" id="PTHR34595:SF7">
    <property type="entry name" value="SLL1039 PROTEIN"/>
    <property type="match status" value="1"/>
</dbReference>
<evidence type="ECO:0000313" key="3">
    <source>
        <dbReference type="Proteomes" id="UP000662572"/>
    </source>
</evidence>
<gene>
    <name evidence="2" type="ORF">GCM10011273_12620</name>
</gene>
<accession>A0A918PZM7</accession>
<reference evidence="2" key="2">
    <citation type="submission" date="2020-09" db="EMBL/GenBank/DDBJ databases">
        <authorList>
            <person name="Sun Q."/>
            <person name="Kim S."/>
        </authorList>
    </citation>
    <scope>NUCLEOTIDE SEQUENCE</scope>
    <source>
        <strain evidence="2">KCTC 32296</strain>
    </source>
</reference>
<evidence type="ECO:0000259" key="1">
    <source>
        <dbReference type="Pfam" id="PF04168"/>
    </source>
</evidence>
<dbReference type="RefSeq" id="WP_189485531.1">
    <property type="nucleotide sequence ID" value="NZ_BMZB01000001.1"/>
</dbReference>
<sequence>MLSRVANSIYWMSRYLERADNVARFITVNTHLMLDLSLDKDSTQWYPLIATSGDDEDFSKRYSVADEKSVVKFLTFDLKNPNSIISSIYLARENARTVREIIPVEMWEMINELYHLTQAQSRKRSIADLQDYYEFVRRCGYIFTGLKNNTMSRDQSWQFAHLGQMLERADKTARLIDVKYFLLLPRGQVIDSPYDTVQWGAVLKSVDALEMYRQQYHSINYRDVTEFLLFSTAFPRSVSFTLESAAFSLGLLCGNADAPSLAMQEMKTLIGSIQGSKADDIIASGLHEFIDVFQYNLNLVDTAIFENYFDPEAKA</sequence>
<dbReference type="AlphaFoldDB" id="A0A918PZM7"/>
<proteinExistence type="predicted"/>
<dbReference type="InterPro" id="IPR051680">
    <property type="entry name" value="ATP-dep_Glu-Cys_Ligase-2"/>
</dbReference>
<reference evidence="2" key="1">
    <citation type="journal article" date="2014" name="Int. J. Syst. Evol. Microbiol.">
        <title>Complete genome sequence of Corynebacterium casei LMG S-19264T (=DSM 44701T), isolated from a smear-ripened cheese.</title>
        <authorList>
            <consortium name="US DOE Joint Genome Institute (JGI-PGF)"/>
            <person name="Walter F."/>
            <person name="Albersmeier A."/>
            <person name="Kalinowski J."/>
            <person name="Ruckert C."/>
        </authorList>
    </citation>
    <scope>NUCLEOTIDE SEQUENCE</scope>
    <source>
        <strain evidence="2">KCTC 32296</strain>
    </source>
</reference>